<evidence type="ECO:0000256" key="1">
    <source>
        <dbReference type="SAM" id="Phobius"/>
    </source>
</evidence>
<name>A0A6A4CLS3_9STRA</name>
<dbReference type="Proteomes" id="UP000437068">
    <property type="component" value="Unassembled WGS sequence"/>
</dbReference>
<keyword evidence="1" id="KW-0472">Membrane</keyword>
<protein>
    <recommendedName>
        <fullName evidence="5">CNNM transmembrane domain-containing protein</fullName>
    </recommendedName>
</protein>
<feature type="transmembrane region" description="Helical" evidence="1">
    <location>
        <begin position="129"/>
        <end position="148"/>
    </location>
</feature>
<feature type="transmembrane region" description="Helical" evidence="1">
    <location>
        <begin position="93"/>
        <end position="117"/>
    </location>
</feature>
<keyword evidence="1" id="KW-1133">Transmembrane helix</keyword>
<keyword evidence="2" id="KW-0732">Signal</keyword>
<evidence type="ECO:0008006" key="5">
    <source>
        <dbReference type="Google" id="ProtNLM"/>
    </source>
</evidence>
<evidence type="ECO:0000313" key="4">
    <source>
        <dbReference type="Proteomes" id="UP000437068"/>
    </source>
</evidence>
<evidence type="ECO:0000313" key="3">
    <source>
        <dbReference type="EMBL" id="KAE9291623.1"/>
    </source>
</evidence>
<proteinExistence type="predicted"/>
<dbReference type="EMBL" id="QXGE01001515">
    <property type="protein sequence ID" value="KAE9291623.1"/>
    <property type="molecule type" value="Genomic_DNA"/>
</dbReference>
<gene>
    <name evidence="3" type="ORF">PF001_g19078</name>
</gene>
<reference evidence="3 4" key="1">
    <citation type="submission" date="2018-08" db="EMBL/GenBank/DDBJ databases">
        <title>Genomic investigation of the strawberry pathogen Phytophthora fragariae indicates pathogenicity is determined by transcriptional variation in three key races.</title>
        <authorList>
            <person name="Adams T.M."/>
            <person name="Armitage A.D."/>
            <person name="Sobczyk M.K."/>
            <person name="Bates H.J."/>
            <person name="Dunwell J.M."/>
            <person name="Nellist C.F."/>
            <person name="Harrison R.J."/>
        </authorList>
    </citation>
    <scope>NUCLEOTIDE SEQUENCE [LARGE SCALE GENOMIC DNA]</scope>
    <source>
        <strain evidence="3 4">A4</strain>
    </source>
</reference>
<evidence type="ECO:0000256" key="2">
    <source>
        <dbReference type="SAM" id="SignalP"/>
    </source>
</evidence>
<dbReference type="AlphaFoldDB" id="A0A6A4CLS3"/>
<feature type="signal peptide" evidence="2">
    <location>
        <begin position="1"/>
        <end position="19"/>
    </location>
</feature>
<sequence length="193" mass="20962">MLATLGCLLCSQFLGKTRAAVKEALSGNPFQEADEISSSMSAQAKLKHNLAVLKVSVSSSDRKFVSLYSFSSPVQVEPFTADSSAVVASMVYAVSWAEAICLILIVLVTVVSLAITWNNEDDAISFAELPMFQPLMWIAVGIFTAASVELLTRSPNFTQDIPVPEGKTVFPHDASDFELIRQHGHEYLNCTLT</sequence>
<accession>A0A6A4CLS3</accession>
<feature type="chain" id="PRO_5025336537" description="CNNM transmembrane domain-containing protein" evidence="2">
    <location>
        <begin position="20"/>
        <end position="193"/>
    </location>
</feature>
<organism evidence="3 4">
    <name type="scientific">Phytophthora fragariae</name>
    <dbReference type="NCBI Taxonomy" id="53985"/>
    <lineage>
        <taxon>Eukaryota</taxon>
        <taxon>Sar</taxon>
        <taxon>Stramenopiles</taxon>
        <taxon>Oomycota</taxon>
        <taxon>Peronosporomycetes</taxon>
        <taxon>Peronosporales</taxon>
        <taxon>Peronosporaceae</taxon>
        <taxon>Phytophthora</taxon>
    </lineage>
</organism>
<keyword evidence="1" id="KW-0812">Transmembrane</keyword>
<comment type="caution">
    <text evidence="3">The sequence shown here is derived from an EMBL/GenBank/DDBJ whole genome shotgun (WGS) entry which is preliminary data.</text>
</comment>